<sequence>MTNEFAKPTGPEGAGSSPQALTFTSDKGASRSTWIAGALVIAIVGWMGSGFIFPSANNDPVATREDMKPVAVAVTQSVAETVTQFYQAEGQALPDRDTSLRAEISGDIAEVFVTKGQDVTAGTVIARFDPANNDADTRRAAEELARAQREFDNAEQLLDRGVATVDRVTQARAALAAAQAQVTTAQQDAKALTITAPFDGRIETLDLDAGEFVAAGADVGRLVDITPLTVAIQVPQQSLGRIAVGQSATAKFITGEEREGKVTFVGTAAASETRTFLAEVEIANDDGAIPAGISAEVVIPTGEVTAHFLSPSIVSLNTEGTLGVKTVDADKKVTFYPINIVRAQIDGIWVTGLPAAVDVITVGQGYVNEGEVVAPSAQELN</sequence>
<name>A0AAE2W081_9RHOB</name>
<feature type="domain" description="CusB-like beta-barrel" evidence="6">
    <location>
        <begin position="230"/>
        <end position="299"/>
    </location>
</feature>
<dbReference type="InterPro" id="IPR058792">
    <property type="entry name" value="Beta-barrel_RND_2"/>
</dbReference>
<dbReference type="InterPro" id="IPR006143">
    <property type="entry name" value="RND_pump_MFP"/>
</dbReference>
<keyword evidence="8" id="KW-1185">Reference proteome</keyword>
<gene>
    <name evidence="7" type="ORF">JQV55_16060</name>
</gene>
<protein>
    <submittedName>
        <fullName evidence="7">Efflux RND transporter periplasmic adaptor subunit</fullName>
    </submittedName>
</protein>
<evidence type="ECO:0000313" key="7">
    <source>
        <dbReference type="EMBL" id="MBM1715086.1"/>
    </source>
</evidence>
<feature type="transmembrane region" description="Helical" evidence="4">
    <location>
        <begin position="34"/>
        <end position="53"/>
    </location>
</feature>
<dbReference type="PANTHER" id="PTHR30469">
    <property type="entry name" value="MULTIDRUG RESISTANCE PROTEIN MDTA"/>
    <property type="match status" value="1"/>
</dbReference>
<dbReference type="PANTHER" id="PTHR30469:SF29">
    <property type="entry name" value="BLR2860 PROTEIN"/>
    <property type="match status" value="1"/>
</dbReference>
<evidence type="ECO:0000259" key="5">
    <source>
        <dbReference type="Pfam" id="PF25917"/>
    </source>
</evidence>
<evidence type="ECO:0000256" key="2">
    <source>
        <dbReference type="SAM" id="Coils"/>
    </source>
</evidence>
<keyword evidence="2" id="KW-0175">Coiled coil</keyword>
<organism evidence="7 8">
    <name type="scientific">Sulfitobacter geojensis</name>
    <dbReference type="NCBI Taxonomy" id="1342299"/>
    <lineage>
        <taxon>Bacteria</taxon>
        <taxon>Pseudomonadati</taxon>
        <taxon>Pseudomonadota</taxon>
        <taxon>Alphaproteobacteria</taxon>
        <taxon>Rhodobacterales</taxon>
        <taxon>Roseobacteraceae</taxon>
        <taxon>Sulfitobacter</taxon>
    </lineage>
</organism>
<dbReference type="Pfam" id="PF25954">
    <property type="entry name" value="Beta-barrel_RND_2"/>
    <property type="match status" value="1"/>
</dbReference>
<feature type="coiled-coil region" evidence="2">
    <location>
        <begin position="137"/>
        <end position="195"/>
    </location>
</feature>
<dbReference type="RefSeq" id="WP_203242977.1">
    <property type="nucleotide sequence ID" value="NZ_JAFBRH010000004.1"/>
</dbReference>
<dbReference type="Gene3D" id="2.40.30.170">
    <property type="match status" value="1"/>
</dbReference>
<accession>A0AAE2W081</accession>
<dbReference type="GO" id="GO:0015562">
    <property type="term" value="F:efflux transmembrane transporter activity"/>
    <property type="evidence" value="ECO:0007669"/>
    <property type="project" value="TreeGrafter"/>
</dbReference>
<proteinExistence type="inferred from homology"/>
<dbReference type="InterPro" id="IPR058625">
    <property type="entry name" value="MdtA-like_BSH"/>
</dbReference>
<evidence type="ECO:0000256" key="3">
    <source>
        <dbReference type="SAM" id="MobiDB-lite"/>
    </source>
</evidence>
<keyword evidence="4" id="KW-0812">Transmembrane</keyword>
<comment type="similarity">
    <text evidence="1">Belongs to the membrane fusion protein (MFP) (TC 8.A.1) family.</text>
</comment>
<dbReference type="Gene3D" id="1.10.287.470">
    <property type="entry name" value="Helix hairpin bin"/>
    <property type="match status" value="1"/>
</dbReference>
<dbReference type="EMBL" id="JAFBRM010000004">
    <property type="protein sequence ID" value="MBM1715086.1"/>
    <property type="molecule type" value="Genomic_DNA"/>
</dbReference>
<dbReference type="GO" id="GO:1990281">
    <property type="term" value="C:efflux pump complex"/>
    <property type="evidence" value="ECO:0007669"/>
    <property type="project" value="TreeGrafter"/>
</dbReference>
<comment type="caution">
    <text evidence="7">The sequence shown here is derived from an EMBL/GenBank/DDBJ whole genome shotgun (WGS) entry which is preliminary data.</text>
</comment>
<dbReference type="NCBIfam" id="TIGR01730">
    <property type="entry name" value="RND_mfp"/>
    <property type="match status" value="1"/>
</dbReference>
<dbReference type="SUPFAM" id="SSF111369">
    <property type="entry name" value="HlyD-like secretion proteins"/>
    <property type="match status" value="1"/>
</dbReference>
<reference evidence="7 8" key="1">
    <citation type="submission" date="2021-01" db="EMBL/GenBank/DDBJ databases">
        <title>Diatom-associated Roseobacters Show Island Model of Population Structure.</title>
        <authorList>
            <person name="Qu L."/>
            <person name="Feng X."/>
            <person name="Chen Y."/>
            <person name="Li L."/>
            <person name="Wang X."/>
            <person name="Hu Z."/>
            <person name="Wang H."/>
            <person name="Luo H."/>
        </authorList>
    </citation>
    <scope>NUCLEOTIDE SEQUENCE [LARGE SCALE GENOMIC DNA]</scope>
    <source>
        <strain evidence="7 8">TR60-84</strain>
    </source>
</reference>
<evidence type="ECO:0000259" key="6">
    <source>
        <dbReference type="Pfam" id="PF25954"/>
    </source>
</evidence>
<dbReference type="Gene3D" id="2.40.50.100">
    <property type="match status" value="1"/>
</dbReference>
<dbReference type="AlphaFoldDB" id="A0AAE2W081"/>
<evidence type="ECO:0000256" key="1">
    <source>
        <dbReference type="ARBA" id="ARBA00009477"/>
    </source>
</evidence>
<feature type="domain" description="Multidrug resistance protein MdtA-like barrel-sandwich hybrid" evidence="5">
    <location>
        <begin position="98"/>
        <end position="219"/>
    </location>
</feature>
<feature type="region of interest" description="Disordered" evidence="3">
    <location>
        <begin position="1"/>
        <end position="23"/>
    </location>
</feature>
<keyword evidence="4" id="KW-0472">Membrane</keyword>
<evidence type="ECO:0000313" key="8">
    <source>
        <dbReference type="Proteomes" id="UP000732193"/>
    </source>
</evidence>
<dbReference type="Pfam" id="PF25917">
    <property type="entry name" value="BSH_RND"/>
    <property type="match status" value="1"/>
</dbReference>
<keyword evidence="4" id="KW-1133">Transmembrane helix</keyword>
<dbReference type="Proteomes" id="UP000732193">
    <property type="component" value="Unassembled WGS sequence"/>
</dbReference>
<evidence type="ECO:0000256" key="4">
    <source>
        <dbReference type="SAM" id="Phobius"/>
    </source>
</evidence>